<gene>
    <name evidence="1" type="ORF">FOMPIDRAFT_1017164</name>
</gene>
<organism evidence="1 2">
    <name type="scientific">Fomitopsis schrenkii</name>
    <name type="common">Brown rot fungus</name>
    <dbReference type="NCBI Taxonomy" id="2126942"/>
    <lineage>
        <taxon>Eukaryota</taxon>
        <taxon>Fungi</taxon>
        <taxon>Dikarya</taxon>
        <taxon>Basidiomycota</taxon>
        <taxon>Agaricomycotina</taxon>
        <taxon>Agaricomycetes</taxon>
        <taxon>Polyporales</taxon>
        <taxon>Fomitopsis</taxon>
    </lineage>
</organism>
<name>S8FCG2_FOMSC</name>
<dbReference type="InParanoid" id="S8FCG2"/>
<dbReference type="Proteomes" id="UP000015241">
    <property type="component" value="Unassembled WGS sequence"/>
</dbReference>
<evidence type="ECO:0008006" key="3">
    <source>
        <dbReference type="Google" id="ProtNLM"/>
    </source>
</evidence>
<dbReference type="AlphaFoldDB" id="S8FCG2"/>
<dbReference type="InterPro" id="IPR032675">
    <property type="entry name" value="LRR_dom_sf"/>
</dbReference>
<protein>
    <recommendedName>
        <fullName evidence="3">F-box domain-containing protein</fullName>
    </recommendedName>
</protein>
<reference evidence="1 2" key="1">
    <citation type="journal article" date="2012" name="Science">
        <title>The Paleozoic origin of enzymatic lignin decomposition reconstructed from 31 fungal genomes.</title>
        <authorList>
            <person name="Floudas D."/>
            <person name="Binder M."/>
            <person name="Riley R."/>
            <person name="Barry K."/>
            <person name="Blanchette R.A."/>
            <person name="Henrissat B."/>
            <person name="Martinez A.T."/>
            <person name="Otillar R."/>
            <person name="Spatafora J.W."/>
            <person name="Yadav J.S."/>
            <person name="Aerts A."/>
            <person name="Benoit I."/>
            <person name="Boyd A."/>
            <person name="Carlson A."/>
            <person name="Copeland A."/>
            <person name="Coutinho P.M."/>
            <person name="de Vries R.P."/>
            <person name="Ferreira P."/>
            <person name="Findley K."/>
            <person name="Foster B."/>
            <person name="Gaskell J."/>
            <person name="Glotzer D."/>
            <person name="Gorecki P."/>
            <person name="Heitman J."/>
            <person name="Hesse C."/>
            <person name="Hori C."/>
            <person name="Igarashi K."/>
            <person name="Jurgens J.A."/>
            <person name="Kallen N."/>
            <person name="Kersten P."/>
            <person name="Kohler A."/>
            <person name="Kuees U."/>
            <person name="Kumar T.K.A."/>
            <person name="Kuo A."/>
            <person name="LaButti K."/>
            <person name="Larrondo L.F."/>
            <person name="Lindquist E."/>
            <person name="Ling A."/>
            <person name="Lombard V."/>
            <person name="Lucas S."/>
            <person name="Lundell T."/>
            <person name="Martin R."/>
            <person name="McLaughlin D.J."/>
            <person name="Morgenstern I."/>
            <person name="Morin E."/>
            <person name="Murat C."/>
            <person name="Nagy L.G."/>
            <person name="Nolan M."/>
            <person name="Ohm R.A."/>
            <person name="Patyshakuliyeva A."/>
            <person name="Rokas A."/>
            <person name="Ruiz-Duenas F.J."/>
            <person name="Sabat G."/>
            <person name="Salamov A."/>
            <person name="Samejima M."/>
            <person name="Schmutz J."/>
            <person name="Slot J.C."/>
            <person name="St John F."/>
            <person name="Stenlid J."/>
            <person name="Sun H."/>
            <person name="Sun S."/>
            <person name="Syed K."/>
            <person name="Tsang A."/>
            <person name="Wiebenga A."/>
            <person name="Young D."/>
            <person name="Pisabarro A."/>
            <person name="Eastwood D.C."/>
            <person name="Martin F."/>
            <person name="Cullen D."/>
            <person name="Grigoriev I.V."/>
            <person name="Hibbett D.S."/>
        </authorList>
    </citation>
    <scope>NUCLEOTIDE SEQUENCE</scope>
    <source>
        <strain evidence="2">FP-58527</strain>
    </source>
</reference>
<keyword evidence="2" id="KW-1185">Reference proteome</keyword>
<sequence>MSLKPPTSLLALPPELLGCVFQQFHPAGSVDFFVFTPHSLASCCQSSITADRTALARCARVCRALHGHAVAVLWREVMLDHVCWATLFDCTFGSVKWPPGDAWGEELEDGEDDEMNLDAAVGYSTDSYDYRYTYDYIPGPISTADWARFQHYARYVHVLCYPGTNTIDPLVFTYLTQRAGGAPIFPNLREIIWLHATPELAIMTSPSLRVLRIPEAGTEELNGCRLHEYGFRARRHALKTLTPVILGGVPGLEVLELRLMGHESFWEPLGAAFGNRLQPLCRQLHTAHITESPRVLTRAALDALSRVEKLAELRIDVVGKNYLVLAEWNIPHITRTFASLKRLRLRGLIPAVAALVCAIDAPGLEDVELETWELHPHDWEELAHPPVEALGAAFSVAFDSLRRRNAATVRRLSVIVQDSDAPLFLFPATSDPSSSLPAAAQPLLELRCLQDLTLDRARDNRHISPQSVVRAWPSLRALSLPDFVLTPYALRSVARTCNKLERLSAKHLSADFLEQLPLVGLSSADGAPALRQLNVYDAMSSMSTADARKVASFLNSLFPQLEAETCSVLFDSTHKHPSVHTGGWPDVLREARMLQAV</sequence>
<dbReference type="EMBL" id="KE504158">
    <property type="protein sequence ID" value="EPS99250.1"/>
    <property type="molecule type" value="Genomic_DNA"/>
</dbReference>
<evidence type="ECO:0000313" key="2">
    <source>
        <dbReference type="Proteomes" id="UP000015241"/>
    </source>
</evidence>
<dbReference type="OrthoDB" id="2751365at2759"/>
<dbReference type="HOGENOM" id="CLU_021164_3_1_1"/>
<dbReference type="Gene3D" id="3.80.10.10">
    <property type="entry name" value="Ribonuclease Inhibitor"/>
    <property type="match status" value="1"/>
</dbReference>
<proteinExistence type="predicted"/>
<evidence type="ECO:0000313" key="1">
    <source>
        <dbReference type="EMBL" id="EPS99250.1"/>
    </source>
</evidence>
<accession>S8FCG2</accession>